<gene>
    <name evidence="1" type="ORF">Tco_0801411</name>
</gene>
<reference evidence="1" key="1">
    <citation type="journal article" date="2022" name="Int. J. Mol. Sci.">
        <title>Draft Genome of Tanacetum Coccineum: Genomic Comparison of Closely Related Tanacetum-Family Plants.</title>
        <authorList>
            <person name="Yamashiro T."/>
            <person name="Shiraishi A."/>
            <person name="Nakayama K."/>
            <person name="Satake H."/>
        </authorList>
    </citation>
    <scope>NUCLEOTIDE SEQUENCE</scope>
</reference>
<dbReference type="Proteomes" id="UP001151760">
    <property type="component" value="Unassembled WGS sequence"/>
</dbReference>
<name>A0ABQ5A045_9ASTR</name>
<keyword evidence="2" id="KW-1185">Reference proteome</keyword>
<dbReference type="EMBL" id="BQNB010011731">
    <property type="protein sequence ID" value="GJS94443.1"/>
    <property type="molecule type" value="Genomic_DNA"/>
</dbReference>
<evidence type="ECO:0000313" key="1">
    <source>
        <dbReference type="EMBL" id="GJS94443.1"/>
    </source>
</evidence>
<organism evidence="1 2">
    <name type="scientific">Tanacetum coccineum</name>
    <dbReference type="NCBI Taxonomy" id="301880"/>
    <lineage>
        <taxon>Eukaryota</taxon>
        <taxon>Viridiplantae</taxon>
        <taxon>Streptophyta</taxon>
        <taxon>Embryophyta</taxon>
        <taxon>Tracheophyta</taxon>
        <taxon>Spermatophyta</taxon>
        <taxon>Magnoliopsida</taxon>
        <taxon>eudicotyledons</taxon>
        <taxon>Gunneridae</taxon>
        <taxon>Pentapetalae</taxon>
        <taxon>asterids</taxon>
        <taxon>campanulids</taxon>
        <taxon>Asterales</taxon>
        <taxon>Asteraceae</taxon>
        <taxon>Asteroideae</taxon>
        <taxon>Anthemideae</taxon>
        <taxon>Anthemidinae</taxon>
        <taxon>Tanacetum</taxon>
    </lineage>
</organism>
<comment type="caution">
    <text evidence="1">The sequence shown here is derived from an EMBL/GenBank/DDBJ whole genome shotgun (WGS) entry which is preliminary data.</text>
</comment>
<accession>A0ABQ5A045</accession>
<protein>
    <submittedName>
        <fullName evidence="1">Uncharacterized protein</fullName>
    </submittedName>
</protein>
<reference evidence="1" key="2">
    <citation type="submission" date="2022-01" db="EMBL/GenBank/DDBJ databases">
        <authorList>
            <person name="Yamashiro T."/>
            <person name="Shiraishi A."/>
            <person name="Satake H."/>
            <person name="Nakayama K."/>
        </authorList>
    </citation>
    <scope>NUCLEOTIDE SEQUENCE</scope>
</reference>
<evidence type="ECO:0000313" key="2">
    <source>
        <dbReference type="Proteomes" id="UP001151760"/>
    </source>
</evidence>
<sequence>MLKRKILTAVKDTFLKMKLSLKSTEVQLPVVLERANVFQKKGIDTSKYSITLAHGLSLDVDDPVDVALAYREKMV</sequence>
<proteinExistence type="predicted"/>